<comment type="caution">
    <text evidence="7">The sequence shown here is derived from an EMBL/GenBank/DDBJ whole genome shotgun (WGS) entry which is preliminary data.</text>
</comment>
<dbReference type="InterPro" id="IPR000620">
    <property type="entry name" value="EamA_dom"/>
</dbReference>
<dbReference type="EMBL" id="JADJUC010000013">
    <property type="protein sequence ID" value="MBK8524741.1"/>
    <property type="molecule type" value="Genomic_DNA"/>
</dbReference>
<protein>
    <submittedName>
        <fullName evidence="7">DMT family transporter</fullName>
    </submittedName>
</protein>
<keyword evidence="3 5" id="KW-1133">Transmembrane helix</keyword>
<proteinExistence type="predicted"/>
<name>A0A9D7PQR0_9PROT</name>
<dbReference type="PANTHER" id="PTHR22911:SF6">
    <property type="entry name" value="SOLUTE CARRIER FAMILY 35 MEMBER G1"/>
    <property type="match status" value="1"/>
</dbReference>
<evidence type="ECO:0000256" key="1">
    <source>
        <dbReference type="ARBA" id="ARBA00004141"/>
    </source>
</evidence>
<dbReference type="Proteomes" id="UP000886689">
    <property type="component" value="Unassembled WGS sequence"/>
</dbReference>
<accession>A0A9D7PQR0</accession>
<feature type="transmembrane region" description="Helical" evidence="5">
    <location>
        <begin position="170"/>
        <end position="191"/>
    </location>
</feature>
<comment type="subcellular location">
    <subcellularLocation>
        <location evidence="1">Membrane</location>
        <topology evidence="1">Multi-pass membrane protein</topology>
    </subcellularLocation>
</comment>
<evidence type="ECO:0000256" key="4">
    <source>
        <dbReference type="ARBA" id="ARBA00023136"/>
    </source>
</evidence>
<feature type="transmembrane region" description="Helical" evidence="5">
    <location>
        <begin position="64"/>
        <end position="86"/>
    </location>
</feature>
<evidence type="ECO:0000313" key="8">
    <source>
        <dbReference type="Proteomes" id="UP000886689"/>
    </source>
</evidence>
<keyword evidence="4 5" id="KW-0472">Membrane</keyword>
<feature type="domain" description="EamA" evidence="6">
    <location>
        <begin position="141"/>
        <end position="268"/>
    </location>
</feature>
<feature type="transmembrane region" description="Helical" evidence="5">
    <location>
        <begin position="140"/>
        <end position="158"/>
    </location>
</feature>
<reference evidence="7" key="1">
    <citation type="submission" date="2020-10" db="EMBL/GenBank/DDBJ databases">
        <title>Connecting structure to function with the recovery of over 1000 high-quality activated sludge metagenome-assembled genomes encoding full-length rRNA genes using long-read sequencing.</title>
        <authorList>
            <person name="Singleton C.M."/>
            <person name="Petriglieri F."/>
            <person name="Kristensen J.M."/>
            <person name="Kirkegaard R.H."/>
            <person name="Michaelsen T.Y."/>
            <person name="Andersen M.H."/>
            <person name="Karst S.M."/>
            <person name="Dueholm M.S."/>
            <person name="Nielsen P.H."/>
            <person name="Albertsen M."/>
        </authorList>
    </citation>
    <scope>NUCLEOTIDE SEQUENCE</scope>
    <source>
        <strain evidence="7">Hirt_18-Q3-R61-65_BATAC.395</strain>
    </source>
</reference>
<dbReference type="Pfam" id="PF00892">
    <property type="entry name" value="EamA"/>
    <property type="match status" value="2"/>
</dbReference>
<dbReference type="SUPFAM" id="SSF103481">
    <property type="entry name" value="Multidrug resistance efflux transporter EmrE"/>
    <property type="match status" value="2"/>
</dbReference>
<sequence>MQSLWMVVASFLFACMGVCVKVAADTFSAPEIVFYRSVISLALMFGLMRAKGIGFATVHVRSQVFRGASGFASLLMYFYAIAMLPLATAVTLNYTSPIFLALYFSAFAGMRLRAGMVVALAIGFLGVVLLLQPTLASDQLLGGLIALGSGVISGVAYFNVRELGTRGEPVARTVFYFSLFASLCSALWMLLYEFHPVDLHGGLLLLGVGGFATLAQLAMTRAYKRGKPIVTASLAYTAIVFASLFGAVFWGDMLPGGAWIGIVLIAASGVAASYFSRAESVTIVAEQD</sequence>
<feature type="transmembrane region" description="Helical" evidence="5">
    <location>
        <begin position="197"/>
        <end position="217"/>
    </location>
</feature>
<gene>
    <name evidence="7" type="ORF">IPL58_12020</name>
</gene>
<feature type="transmembrane region" description="Helical" evidence="5">
    <location>
        <begin position="117"/>
        <end position="134"/>
    </location>
</feature>
<feature type="transmembrane region" description="Helical" evidence="5">
    <location>
        <begin position="33"/>
        <end position="52"/>
    </location>
</feature>
<evidence type="ECO:0000259" key="6">
    <source>
        <dbReference type="Pfam" id="PF00892"/>
    </source>
</evidence>
<organism evidence="7 8">
    <name type="scientific">Candidatus Proximibacter danicus</name>
    <dbReference type="NCBI Taxonomy" id="2954365"/>
    <lineage>
        <taxon>Bacteria</taxon>
        <taxon>Pseudomonadati</taxon>
        <taxon>Pseudomonadota</taxon>
        <taxon>Betaproteobacteria</taxon>
        <taxon>Candidatus Proximibacter</taxon>
    </lineage>
</organism>
<evidence type="ECO:0000256" key="5">
    <source>
        <dbReference type="SAM" id="Phobius"/>
    </source>
</evidence>
<evidence type="ECO:0000256" key="3">
    <source>
        <dbReference type="ARBA" id="ARBA00022989"/>
    </source>
</evidence>
<dbReference type="PANTHER" id="PTHR22911">
    <property type="entry name" value="ACYL-MALONYL CONDENSING ENZYME-RELATED"/>
    <property type="match status" value="1"/>
</dbReference>
<feature type="transmembrane region" description="Helical" evidence="5">
    <location>
        <begin position="229"/>
        <end position="250"/>
    </location>
</feature>
<dbReference type="GO" id="GO:0016020">
    <property type="term" value="C:membrane"/>
    <property type="evidence" value="ECO:0007669"/>
    <property type="project" value="UniProtKB-SubCell"/>
</dbReference>
<dbReference type="AlphaFoldDB" id="A0A9D7PQR0"/>
<feature type="transmembrane region" description="Helical" evidence="5">
    <location>
        <begin position="256"/>
        <end position="275"/>
    </location>
</feature>
<evidence type="ECO:0000313" key="7">
    <source>
        <dbReference type="EMBL" id="MBK8524741.1"/>
    </source>
</evidence>
<feature type="domain" description="EamA" evidence="6">
    <location>
        <begin position="4"/>
        <end position="131"/>
    </location>
</feature>
<evidence type="ECO:0000256" key="2">
    <source>
        <dbReference type="ARBA" id="ARBA00022692"/>
    </source>
</evidence>
<keyword evidence="2 5" id="KW-0812">Transmembrane</keyword>
<dbReference type="InterPro" id="IPR037185">
    <property type="entry name" value="EmrE-like"/>
</dbReference>